<keyword evidence="4" id="KW-1185">Reference proteome</keyword>
<keyword evidence="1" id="KW-1133">Transmembrane helix</keyword>
<proteinExistence type="predicted"/>
<evidence type="ECO:0000256" key="1">
    <source>
        <dbReference type="SAM" id="Phobius"/>
    </source>
</evidence>
<feature type="transmembrane region" description="Helical" evidence="1">
    <location>
        <begin position="69"/>
        <end position="88"/>
    </location>
</feature>
<reference evidence="3 4" key="1">
    <citation type="submission" date="2024-04" db="EMBL/GenBank/DDBJ databases">
        <title>A novel species isolated from cricket.</title>
        <authorList>
            <person name="Wang H.-C."/>
        </authorList>
    </citation>
    <scope>NUCLEOTIDE SEQUENCE [LARGE SCALE GENOMIC DNA]</scope>
    <source>
        <strain evidence="3 4">WL0021</strain>
    </source>
</reference>
<sequence>MRANYVYEFADFLALRQAAAKDKSYKQSNKKSSYIIYIGSLIFCLLIPIILITFPSIKASLGLYMLDPFSMYLGTALYYALIMLGYRLTKKMRLQDMFQMMTGANKEITNTLTENGIQAIASHVQSACGWQCILRMETTSEYMFLFIGPAEAFIFPKRGFKSQEDFESAIAFAKQRVVPEGNR</sequence>
<gene>
    <name evidence="3" type="ORF">WJT86_01435</name>
</gene>
<evidence type="ECO:0000313" key="3">
    <source>
        <dbReference type="EMBL" id="MEN3929721.1"/>
    </source>
</evidence>
<dbReference type="InterPro" id="IPR025588">
    <property type="entry name" value="YcxB-like_C"/>
</dbReference>
<accession>A0ABV0BHW7</accession>
<organism evidence="3 4">
    <name type="scientific">Hohaiivirga grylli</name>
    <dbReference type="NCBI Taxonomy" id="3133970"/>
    <lineage>
        <taxon>Bacteria</taxon>
        <taxon>Pseudomonadati</taxon>
        <taxon>Pseudomonadota</taxon>
        <taxon>Alphaproteobacteria</taxon>
        <taxon>Hyphomicrobiales</taxon>
        <taxon>Methylobacteriaceae</taxon>
        <taxon>Hohaiivirga</taxon>
    </lineage>
</organism>
<comment type="caution">
    <text evidence="3">The sequence shown here is derived from an EMBL/GenBank/DDBJ whole genome shotgun (WGS) entry which is preliminary data.</text>
</comment>
<evidence type="ECO:0000313" key="4">
    <source>
        <dbReference type="Proteomes" id="UP001418637"/>
    </source>
</evidence>
<keyword evidence="1" id="KW-0812">Transmembrane</keyword>
<dbReference type="RefSeq" id="WP_346335714.1">
    <property type="nucleotide sequence ID" value="NZ_JBBYXI010000001.1"/>
</dbReference>
<feature type="transmembrane region" description="Helical" evidence="1">
    <location>
        <begin position="34"/>
        <end position="57"/>
    </location>
</feature>
<protein>
    <submittedName>
        <fullName evidence="3">YcxB family protein</fullName>
    </submittedName>
</protein>
<evidence type="ECO:0000259" key="2">
    <source>
        <dbReference type="Pfam" id="PF14317"/>
    </source>
</evidence>
<keyword evidence="1" id="KW-0472">Membrane</keyword>
<dbReference type="Pfam" id="PF14317">
    <property type="entry name" value="YcxB"/>
    <property type="match status" value="1"/>
</dbReference>
<dbReference type="Proteomes" id="UP001418637">
    <property type="component" value="Unassembled WGS sequence"/>
</dbReference>
<dbReference type="EMBL" id="JBBYXI010000001">
    <property type="protein sequence ID" value="MEN3929721.1"/>
    <property type="molecule type" value="Genomic_DNA"/>
</dbReference>
<feature type="domain" description="YcxB-like C-terminal" evidence="2">
    <location>
        <begin position="112"/>
        <end position="168"/>
    </location>
</feature>
<name>A0ABV0BHW7_9HYPH</name>